<proteinExistence type="predicted"/>
<evidence type="ECO:0000256" key="11">
    <source>
        <dbReference type="ARBA" id="ARBA00034617"/>
    </source>
</evidence>
<dbReference type="GO" id="GO:0000725">
    <property type="term" value="P:recombinational repair"/>
    <property type="evidence" value="ECO:0007669"/>
    <property type="project" value="TreeGrafter"/>
</dbReference>
<dbReference type="NCBIfam" id="TIGR02784">
    <property type="entry name" value="addA_alphas"/>
    <property type="match status" value="1"/>
</dbReference>
<keyword evidence="5 15" id="KW-0347">Helicase</keyword>
<gene>
    <name evidence="18" type="ORF">BVC71_07710</name>
</gene>
<evidence type="ECO:0000256" key="2">
    <source>
        <dbReference type="ARBA" id="ARBA00022741"/>
    </source>
</evidence>
<dbReference type="AlphaFoldDB" id="A0A251WZ04"/>
<dbReference type="SUPFAM" id="SSF52540">
    <property type="entry name" value="P-loop containing nucleoside triphosphate hydrolases"/>
    <property type="match status" value="1"/>
</dbReference>
<evidence type="ECO:0000256" key="6">
    <source>
        <dbReference type="ARBA" id="ARBA00022839"/>
    </source>
</evidence>
<comment type="catalytic activity">
    <reaction evidence="14">
        <text>ATP + H2O = ADP + phosphate + H(+)</text>
        <dbReference type="Rhea" id="RHEA:13065"/>
        <dbReference type="ChEBI" id="CHEBI:15377"/>
        <dbReference type="ChEBI" id="CHEBI:15378"/>
        <dbReference type="ChEBI" id="CHEBI:30616"/>
        <dbReference type="ChEBI" id="CHEBI:43474"/>
        <dbReference type="ChEBI" id="CHEBI:456216"/>
        <dbReference type="EC" id="5.6.2.4"/>
    </reaction>
</comment>
<evidence type="ECO:0000256" key="15">
    <source>
        <dbReference type="PROSITE-ProRule" id="PRU00560"/>
    </source>
</evidence>
<dbReference type="SUPFAM" id="SSF52980">
    <property type="entry name" value="Restriction endonuclease-like"/>
    <property type="match status" value="1"/>
</dbReference>
<keyword evidence="2 15" id="KW-0547">Nucleotide-binding</keyword>
<dbReference type="EC" id="5.6.2.4" evidence="12"/>
<evidence type="ECO:0000313" key="18">
    <source>
        <dbReference type="EMBL" id="OUD09710.1"/>
    </source>
</evidence>
<dbReference type="Pfam" id="PF00580">
    <property type="entry name" value="UvrD-helicase"/>
    <property type="match status" value="1"/>
</dbReference>
<evidence type="ECO:0000256" key="12">
    <source>
        <dbReference type="ARBA" id="ARBA00034808"/>
    </source>
</evidence>
<reference evidence="18 19" key="1">
    <citation type="submission" date="2016-12" db="EMBL/GenBank/DDBJ databases">
        <title>The draft genome sequence of HSLHS2.</title>
        <authorList>
            <person name="Hu D."/>
            <person name="Wang L."/>
            <person name="Shao Z."/>
        </authorList>
    </citation>
    <scope>NUCLEOTIDE SEQUENCE [LARGE SCALE GENOMIC DNA]</scope>
    <source>
        <strain evidence="18">MCCC 1A06712</strain>
    </source>
</reference>
<dbReference type="InterPro" id="IPR014151">
    <property type="entry name" value="DNA_helicase_AddA"/>
</dbReference>
<dbReference type="GO" id="GO:0003677">
    <property type="term" value="F:DNA binding"/>
    <property type="evidence" value="ECO:0007669"/>
    <property type="project" value="UniProtKB-KW"/>
</dbReference>
<dbReference type="Gene3D" id="1.10.486.10">
    <property type="entry name" value="PCRA, domain 4"/>
    <property type="match status" value="1"/>
</dbReference>
<dbReference type="RefSeq" id="WP_086451045.1">
    <property type="nucleotide sequence ID" value="NZ_MSPP01000002.1"/>
</dbReference>
<evidence type="ECO:0000256" key="10">
    <source>
        <dbReference type="ARBA" id="ARBA00023235"/>
    </source>
</evidence>
<sequence>MIKDDATRRQIQAADPMASTWVSANAGSGKTRVLTDRVARLLLAGVDPSNILCLTYTKAAASEMQNRLFRRLGAWAMMPDDDLRKELYDMGAEPDHTVPDLSVARRLFATAIEVPGGLRIQTIHSFCSSILRRFPLEAGVSPAFTEMEDRAAEMLREEVLETIAEGPQAHVIDNIARLVSDMTFPKLAAETIRFKREFLAPTTRADLAAEFGISPDETAQTLLDDVFDPRDLQTITAVRDLCLKGSSTDQKNGAALSGITGNPFTMGDLRICENVFLTGSGAKSPFSAKIGSFPTKATQAKDPALIEDLNDLMERVQDARQRRLGVEALDRTMVLYDFARVFIPAYEERKLARGLLDFDDLIDKTRDLLTDEVVANWVLFKLDGGIDHILVDEAQDTSPAQWAVVDALSREFAAGEGARADQKRTIFVVGDKKQSIYSFQGADPEEFDRMRSYFDKALKGTDAPLVSTELQYSFRSSQAILSFVDGTFTGEMAEGLEQKVTHIAFKKDMPGRVDLWPFIEKTPEVEKEHWYDPVDLIQESSAEVKLAKQIAAQIDRMIRTETIPEENGHSGTYHRRPVQPRDFLILVQRRSKLFNEIIRACKNMNLPIAGADVLTLSHQLAVQDILSLLKFLSLAEDDLALAEVLKSPLFGWTEQQLFHIAQGRKGYLWASLRDHADEFPETMVVLNDMRKQADFLRPYDLIERMLTRHGGRKKLVYQLGAEAEDAIDALLSQALAYERSSVPGLTGFLHWMETEEVKVKRQMDSAGNLIRVMTVHGSKGLEAPIVILPETQDRRNNVSDGIIKTDSGPIWKPTSGDMPETIQPFVDHIADSQTRERRRLLYVALTRAEKWLIIAGANTAEEGKQSWYDVIRAAMDGIGATDEKIDDLEFKRFSVNDWNGLEFHSIKEVEKPTPALPDFGIAEDVPERPKTIAPSDLGGAKALAGEFGAYDTEVAMIRGSIIHQLLEHLPNYAAAERYDIGQSLIDANPDAALVDDCDVILDDVIAMIENPQLSVIFDPSTLAEVEITAEIPALGGRIFGAIDRLVVDDTRVLCIDFKSNRAVPETPEQTPDGILRQMAAYRAALAEIYPDHRIDCAILWTATATLMELPPATLGLEWASGA</sequence>
<comment type="caution">
    <text evidence="18">The sequence shown here is derived from an EMBL/GenBank/DDBJ whole genome shotgun (WGS) entry which is preliminary data.</text>
</comment>
<keyword evidence="9" id="KW-0234">DNA repair</keyword>
<evidence type="ECO:0000256" key="1">
    <source>
        <dbReference type="ARBA" id="ARBA00022722"/>
    </source>
</evidence>
<dbReference type="PROSITE" id="PS51217">
    <property type="entry name" value="UVRD_HELICASE_CTER"/>
    <property type="match status" value="1"/>
</dbReference>
<dbReference type="GO" id="GO:0005524">
    <property type="term" value="F:ATP binding"/>
    <property type="evidence" value="ECO:0007669"/>
    <property type="project" value="UniProtKB-UniRule"/>
</dbReference>
<dbReference type="InterPro" id="IPR000212">
    <property type="entry name" value="DNA_helicase_UvrD/REP"/>
</dbReference>
<evidence type="ECO:0000256" key="7">
    <source>
        <dbReference type="ARBA" id="ARBA00022840"/>
    </source>
</evidence>
<dbReference type="Gene3D" id="3.40.50.300">
    <property type="entry name" value="P-loop containing nucleotide triphosphate hydrolases"/>
    <property type="match status" value="4"/>
</dbReference>
<evidence type="ECO:0000259" key="16">
    <source>
        <dbReference type="PROSITE" id="PS51198"/>
    </source>
</evidence>
<keyword evidence="7 15" id="KW-0067">ATP-binding</keyword>
<feature type="domain" description="UvrD-like helicase C-terminal" evidence="17">
    <location>
        <begin position="496"/>
        <end position="780"/>
    </location>
</feature>
<dbReference type="Pfam" id="PF13361">
    <property type="entry name" value="UvrD_C"/>
    <property type="match status" value="1"/>
</dbReference>
<evidence type="ECO:0000259" key="17">
    <source>
        <dbReference type="PROSITE" id="PS51217"/>
    </source>
</evidence>
<feature type="domain" description="UvrD-like helicase ATP-binding" evidence="16">
    <location>
        <begin position="3"/>
        <end position="477"/>
    </location>
</feature>
<keyword evidence="3" id="KW-0227">DNA damage</keyword>
<dbReference type="InterPro" id="IPR038726">
    <property type="entry name" value="PDDEXK_AddAB-type"/>
</dbReference>
<evidence type="ECO:0000256" key="3">
    <source>
        <dbReference type="ARBA" id="ARBA00022763"/>
    </source>
</evidence>
<evidence type="ECO:0000256" key="8">
    <source>
        <dbReference type="ARBA" id="ARBA00023125"/>
    </source>
</evidence>
<name>A0A251WZ04_9RHOB</name>
<keyword evidence="1" id="KW-0540">Nuclease</keyword>
<dbReference type="Proteomes" id="UP000194664">
    <property type="component" value="Unassembled WGS sequence"/>
</dbReference>
<keyword evidence="4 15" id="KW-0378">Hydrolase</keyword>
<dbReference type="EMBL" id="MSPP01000002">
    <property type="protein sequence ID" value="OUD09710.1"/>
    <property type="molecule type" value="Genomic_DNA"/>
</dbReference>
<dbReference type="PANTHER" id="PTHR11070">
    <property type="entry name" value="UVRD / RECB / PCRA DNA HELICASE FAMILY MEMBER"/>
    <property type="match status" value="1"/>
</dbReference>
<accession>A0A251WZ04</accession>
<dbReference type="GO" id="GO:0005829">
    <property type="term" value="C:cytosol"/>
    <property type="evidence" value="ECO:0007669"/>
    <property type="project" value="TreeGrafter"/>
</dbReference>
<dbReference type="OrthoDB" id="9810135at2"/>
<evidence type="ECO:0000256" key="13">
    <source>
        <dbReference type="ARBA" id="ARBA00034923"/>
    </source>
</evidence>
<keyword evidence="10" id="KW-0413">Isomerase</keyword>
<evidence type="ECO:0000256" key="4">
    <source>
        <dbReference type="ARBA" id="ARBA00022801"/>
    </source>
</evidence>
<dbReference type="PANTHER" id="PTHR11070:SF2">
    <property type="entry name" value="ATP-DEPENDENT DNA HELICASE SRS2"/>
    <property type="match status" value="1"/>
</dbReference>
<protein>
    <recommendedName>
        <fullName evidence="12">DNA 3'-5' helicase</fullName>
        <ecNumber evidence="12">5.6.2.4</ecNumber>
    </recommendedName>
    <alternativeName>
        <fullName evidence="13">DNA 3'-5' helicase II</fullName>
    </alternativeName>
</protein>
<evidence type="ECO:0000256" key="5">
    <source>
        <dbReference type="ARBA" id="ARBA00022806"/>
    </source>
</evidence>
<dbReference type="PROSITE" id="PS51198">
    <property type="entry name" value="UVRD_HELICASE_ATP_BIND"/>
    <property type="match status" value="1"/>
</dbReference>
<evidence type="ECO:0000256" key="14">
    <source>
        <dbReference type="ARBA" id="ARBA00048988"/>
    </source>
</evidence>
<organism evidence="18 19">
    <name type="scientific">Marivivens niveibacter</name>
    <dbReference type="NCBI Taxonomy" id="1930667"/>
    <lineage>
        <taxon>Bacteria</taxon>
        <taxon>Pseudomonadati</taxon>
        <taxon>Pseudomonadota</taxon>
        <taxon>Alphaproteobacteria</taxon>
        <taxon>Rhodobacterales</taxon>
        <taxon>Paracoccaceae</taxon>
        <taxon>Marivivens group</taxon>
        <taxon>Marivivens</taxon>
    </lineage>
</organism>
<dbReference type="InterPro" id="IPR011604">
    <property type="entry name" value="PDDEXK-like_dom_sf"/>
</dbReference>
<dbReference type="GO" id="GO:0004527">
    <property type="term" value="F:exonuclease activity"/>
    <property type="evidence" value="ECO:0007669"/>
    <property type="project" value="UniProtKB-KW"/>
</dbReference>
<dbReference type="Gene3D" id="3.90.320.10">
    <property type="match status" value="1"/>
</dbReference>
<keyword evidence="19" id="KW-1185">Reference proteome</keyword>
<evidence type="ECO:0000313" key="19">
    <source>
        <dbReference type="Proteomes" id="UP000194664"/>
    </source>
</evidence>
<feature type="binding site" evidence="15">
    <location>
        <begin position="24"/>
        <end position="31"/>
    </location>
    <ligand>
        <name>ATP</name>
        <dbReference type="ChEBI" id="CHEBI:30616"/>
    </ligand>
</feature>
<evidence type="ECO:0000256" key="9">
    <source>
        <dbReference type="ARBA" id="ARBA00023204"/>
    </source>
</evidence>
<keyword evidence="6" id="KW-0269">Exonuclease</keyword>
<dbReference type="GO" id="GO:0033202">
    <property type="term" value="C:DNA helicase complex"/>
    <property type="evidence" value="ECO:0007669"/>
    <property type="project" value="TreeGrafter"/>
</dbReference>
<comment type="catalytic activity">
    <reaction evidence="11">
        <text>Couples ATP hydrolysis with the unwinding of duplex DNA by translocating in the 3'-5' direction.</text>
        <dbReference type="EC" id="5.6.2.4"/>
    </reaction>
</comment>
<dbReference type="InterPro" id="IPR014016">
    <property type="entry name" value="UvrD-like_ATP-bd"/>
</dbReference>
<keyword evidence="8" id="KW-0238">DNA-binding</keyword>
<dbReference type="InterPro" id="IPR014017">
    <property type="entry name" value="DNA_helicase_UvrD-like_C"/>
</dbReference>
<dbReference type="GO" id="GO:0043138">
    <property type="term" value="F:3'-5' DNA helicase activity"/>
    <property type="evidence" value="ECO:0007669"/>
    <property type="project" value="UniProtKB-EC"/>
</dbReference>
<dbReference type="InterPro" id="IPR011335">
    <property type="entry name" value="Restrct_endonuc-II-like"/>
</dbReference>
<dbReference type="Pfam" id="PF12705">
    <property type="entry name" value="PDDEXK_1"/>
    <property type="match status" value="1"/>
</dbReference>
<dbReference type="InterPro" id="IPR027417">
    <property type="entry name" value="P-loop_NTPase"/>
</dbReference>